<dbReference type="InterPro" id="IPR005129">
    <property type="entry name" value="GTPase_ArgK"/>
</dbReference>
<dbReference type="AlphaFoldDB" id="A0A5P2BN09"/>
<dbReference type="SUPFAM" id="SSF52540">
    <property type="entry name" value="P-loop containing nucleoside triphosphate hydrolases"/>
    <property type="match status" value="1"/>
</dbReference>
<feature type="region of interest" description="Disordered" evidence="6">
    <location>
        <begin position="219"/>
        <end position="240"/>
    </location>
</feature>
<dbReference type="PANTHER" id="PTHR43087">
    <property type="entry name" value="LYSINE/ARGININE/ORNITHINE TRANSPORT SYSTEM KINASE"/>
    <property type="match status" value="1"/>
</dbReference>
<dbReference type="InterPro" id="IPR027417">
    <property type="entry name" value="P-loop_NTPase"/>
</dbReference>
<sequence length="240" mass="23877">MGRAENHDLAAADLGAPGAAGAAGAACPVIGLTGPPGVGKSTFVSCLVAEYRRRGKRVAVLCFDPSSPVTGGALLGDRIRMQAHADDPGVFIRSASSRGHLGGLSATARPMIAVLSAAGFDVILIETVGAGQSEVEIASVADRTVVVLAPGAGDGIQLAKAGVLEVADLYVVNKADQDGVHGLVRELRAMVALGTRDIPVVTTTASRGEGAAEVISALGTENPADATNAPDAPGVTNSPA</sequence>
<dbReference type="Pfam" id="PF03308">
    <property type="entry name" value="MeaB"/>
    <property type="match status" value="1"/>
</dbReference>
<dbReference type="PRINTS" id="PR00326">
    <property type="entry name" value="GTP1OBG"/>
</dbReference>
<evidence type="ECO:0000256" key="5">
    <source>
        <dbReference type="ARBA" id="ARBA00023186"/>
    </source>
</evidence>
<keyword evidence="4" id="KW-0342">GTP-binding</keyword>
<dbReference type="GO" id="GO:0005525">
    <property type="term" value="F:GTP binding"/>
    <property type="evidence" value="ECO:0007669"/>
    <property type="project" value="UniProtKB-KW"/>
</dbReference>
<organism evidence="8 9">
    <name type="scientific">Streptomyces venezuelae</name>
    <dbReference type="NCBI Taxonomy" id="54571"/>
    <lineage>
        <taxon>Bacteria</taxon>
        <taxon>Bacillati</taxon>
        <taxon>Actinomycetota</taxon>
        <taxon>Actinomycetes</taxon>
        <taxon>Kitasatosporales</taxon>
        <taxon>Streptomycetaceae</taxon>
        <taxon>Streptomyces</taxon>
    </lineage>
</organism>
<dbReference type="GO" id="GO:0003924">
    <property type="term" value="F:GTPase activity"/>
    <property type="evidence" value="ECO:0007669"/>
    <property type="project" value="InterPro"/>
</dbReference>
<keyword evidence="5" id="KW-0143">Chaperone</keyword>
<keyword evidence="9" id="KW-1185">Reference proteome</keyword>
<dbReference type="EMBL" id="CP029193">
    <property type="protein sequence ID" value="QES31824.1"/>
    <property type="molecule type" value="Genomic_DNA"/>
</dbReference>
<evidence type="ECO:0000259" key="7">
    <source>
        <dbReference type="SMART" id="SM00382"/>
    </source>
</evidence>
<evidence type="ECO:0000256" key="1">
    <source>
        <dbReference type="ARBA" id="ARBA00009625"/>
    </source>
</evidence>
<dbReference type="PROSITE" id="PS51257">
    <property type="entry name" value="PROKAR_LIPOPROTEIN"/>
    <property type="match status" value="1"/>
</dbReference>
<dbReference type="InterPro" id="IPR006073">
    <property type="entry name" value="GTP-bd"/>
</dbReference>
<gene>
    <name evidence="8" type="ORF">DEJ47_29610</name>
</gene>
<accession>A0A5P2BN09</accession>
<dbReference type="NCBIfam" id="TIGR00750">
    <property type="entry name" value="lao"/>
    <property type="match status" value="1"/>
</dbReference>
<dbReference type="Proteomes" id="UP000323046">
    <property type="component" value="Chromosome"/>
</dbReference>
<proteinExistence type="inferred from homology"/>
<keyword evidence="3" id="KW-0378">Hydrolase</keyword>
<name>A0A5P2BN09_STRVZ</name>
<dbReference type="PANTHER" id="PTHR43087:SF1">
    <property type="entry name" value="LAO_AO TRANSPORT SYSTEM ATPASE"/>
    <property type="match status" value="1"/>
</dbReference>
<reference evidence="8 9" key="1">
    <citation type="submission" date="2018-05" db="EMBL/GenBank/DDBJ databases">
        <title>Streptomyces venezuelae.</title>
        <authorList>
            <person name="Kim W."/>
            <person name="Lee N."/>
            <person name="Cho B.-K."/>
        </authorList>
    </citation>
    <scope>NUCLEOTIDE SEQUENCE [LARGE SCALE GENOMIC DNA]</scope>
    <source>
        <strain evidence="8 9">ATCC 14583</strain>
    </source>
</reference>
<dbReference type="SMART" id="SM00382">
    <property type="entry name" value="AAA"/>
    <property type="match status" value="1"/>
</dbReference>
<dbReference type="InterPro" id="IPR003593">
    <property type="entry name" value="AAA+_ATPase"/>
</dbReference>
<evidence type="ECO:0000313" key="8">
    <source>
        <dbReference type="EMBL" id="QES31824.1"/>
    </source>
</evidence>
<protein>
    <submittedName>
        <fullName evidence="8">Methylmalonyl Co-A mutase-associated GTPase MeaB</fullName>
    </submittedName>
</protein>
<dbReference type="Gene3D" id="3.40.50.300">
    <property type="entry name" value="P-loop containing nucleotide triphosphate hydrolases"/>
    <property type="match status" value="1"/>
</dbReference>
<feature type="domain" description="AAA+ ATPase" evidence="7">
    <location>
        <begin position="26"/>
        <end position="228"/>
    </location>
</feature>
<evidence type="ECO:0000313" key="9">
    <source>
        <dbReference type="Proteomes" id="UP000323046"/>
    </source>
</evidence>
<evidence type="ECO:0000256" key="4">
    <source>
        <dbReference type="ARBA" id="ARBA00023134"/>
    </source>
</evidence>
<dbReference type="OrthoDB" id="9778292at2"/>
<evidence type="ECO:0000256" key="2">
    <source>
        <dbReference type="ARBA" id="ARBA00022741"/>
    </source>
</evidence>
<evidence type="ECO:0000256" key="3">
    <source>
        <dbReference type="ARBA" id="ARBA00022801"/>
    </source>
</evidence>
<dbReference type="InterPro" id="IPR052040">
    <property type="entry name" value="GTPase/Isobutyryl-CoA_mutase"/>
</dbReference>
<feature type="compositionally biased region" description="Low complexity" evidence="6">
    <location>
        <begin position="222"/>
        <end position="233"/>
    </location>
</feature>
<evidence type="ECO:0000256" key="6">
    <source>
        <dbReference type="SAM" id="MobiDB-lite"/>
    </source>
</evidence>
<keyword evidence="2" id="KW-0547">Nucleotide-binding</keyword>
<comment type="similarity">
    <text evidence="1">Belongs to the SIMIBI class G3E GTPase family. ArgK/MeaB subfamily.</text>
</comment>